<evidence type="ECO:0000256" key="1">
    <source>
        <dbReference type="ARBA" id="ARBA00009009"/>
    </source>
</evidence>
<dbReference type="Gene3D" id="1.10.630.10">
    <property type="entry name" value="Cytochrome P450"/>
    <property type="match status" value="1"/>
</dbReference>
<accession>A0A9X0BVY3</accession>
<comment type="caution">
    <text evidence="4">The sequence shown here is derived from an EMBL/GenBank/DDBJ whole genome shotgun (WGS) entry which is preliminary data.</text>
</comment>
<sequence length="349" mass="39842">MVRDKKEHARRRKVRDQGFSSKALRDYEPRISYYTEQLIDAISKNVGRPINMATWFNYYSFDVMGDLSFGKPFNMLIDGKDTYFSQQLHEDMKALGLFSHLTWLFPFFKRVPFVNSAYLKFWTWVDEQIEVFREGWAYGVGTDWAGLLVSRLNNNTRLEKYMQENIFKSLGLEFTSFCLEKHPEIKDNLVGISTRQPDGILVPSPNLWPFNAPDDCSEADLYSTVDDFTKTIGHLVRDSPVLLKKESVQQMFMGQLHEGSSALNVFRGTPDVSRLIGVNDIEKGANAALGGMYLEEQTVKMKPGILCWAGLPNLYWFANRNEGLAGFYASQVLPSADPASAKLLFAFIQ</sequence>
<dbReference type="SUPFAM" id="SSF56601">
    <property type="entry name" value="beta-lactamase/transpeptidase-like"/>
    <property type="match status" value="1"/>
</dbReference>
<dbReference type="EMBL" id="JAPWDO010000001">
    <property type="protein sequence ID" value="KAJ5486733.1"/>
    <property type="molecule type" value="Genomic_DNA"/>
</dbReference>
<feature type="domain" description="Beta-lactamase-related" evidence="3">
    <location>
        <begin position="133"/>
        <end position="339"/>
    </location>
</feature>
<evidence type="ECO:0000256" key="2">
    <source>
        <dbReference type="ARBA" id="ARBA00022801"/>
    </source>
</evidence>
<reference evidence="4" key="1">
    <citation type="submission" date="2022-12" db="EMBL/GenBank/DDBJ databases">
        <authorList>
            <person name="Petersen C."/>
        </authorList>
    </citation>
    <scope>NUCLEOTIDE SEQUENCE</scope>
    <source>
        <strain evidence="4">IBT 17660</strain>
    </source>
</reference>
<dbReference type="InterPro" id="IPR001128">
    <property type="entry name" value="Cyt_P450"/>
</dbReference>
<keyword evidence="5" id="KW-1185">Reference proteome</keyword>
<dbReference type="InterPro" id="IPR036396">
    <property type="entry name" value="Cyt_P450_sf"/>
</dbReference>
<protein>
    <submittedName>
        <fullName evidence="4">Cytochrome P450 oxidoreductase</fullName>
    </submittedName>
</protein>
<dbReference type="GO" id="GO:0005506">
    <property type="term" value="F:iron ion binding"/>
    <property type="evidence" value="ECO:0007669"/>
    <property type="project" value="InterPro"/>
</dbReference>
<dbReference type="Gene3D" id="3.40.710.10">
    <property type="entry name" value="DD-peptidase/beta-lactamase superfamily"/>
    <property type="match status" value="1"/>
</dbReference>
<organism evidence="4 5">
    <name type="scientific">Penicillium desertorum</name>
    <dbReference type="NCBI Taxonomy" id="1303715"/>
    <lineage>
        <taxon>Eukaryota</taxon>
        <taxon>Fungi</taxon>
        <taxon>Dikarya</taxon>
        <taxon>Ascomycota</taxon>
        <taxon>Pezizomycotina</taxon>
        <taxon>Eurotiomycetes</taxon>
        <taxon>Eurotiomycetidae</taxon>
        <taxon>Eurotiales</taxon>
        <taxon>Aspergillaceae</taxon>
        <taxon>Penicillium</taxon>
    </lineage>
</organism>
<keyword evidence="2" id="KW-0378">Hydrolase</keyword>
<dbReference type="Proteomes" id="UP001147760">
    <property type="component" value="Unassembled WGS sequence"/>
</dbReference>
<dbReference type="GO" id="GO:0004497">
    <property type="term" value="F:monooxygenase activity"/>
    <property type="evidence" value="ECO:0007669"/>
    <property type="project" value="InterPro"/>
</dbReference>
<evidence type="ECO:0000259" key="3">
    <source>
        <dbReference type="Pfam" id="PF00144"/>
    </source>
</evidence>
<dbReference type="AlphaFoldDB" id="A0A9X0BVY3"/>
<dbReference type="InterPro" id="IPR050789">
    <property type="entry name" value="Diverse_Enzym_Activities"/>
</dbReference>
<dbReference type="Pfam" id="PF00144">
    <property type="entry name" value="Beta-lactamase"/>
    <property type="match status" value="1"/>
</dbReference>
<dbReference type="GO" id="GO:0016705">
    <property type="term" value="F:oxidoreductase activity, acting on paired donors, with incorporation or reduction of molecular oxygen"/>
    <property type="evidence" value="ECO:0007669"/>
    <property type="project" value="InterPro"/>
</dbReference>
<dbReference type="GO" id="GO:0020037">
    <property type="term" value="F:heme binding"/>
    <property type="evidence" value="ECO:0007669"/>
    <property type="project" value="InterPro"/>
</dbReference>
<gene>
    <name evidence="4" type="ORF">N7530_001033</name>
</gene>
<comment type="similarity">
    <text evidence="1">Belongs to the class-A beta-lactamase family.</text>
</comment>
<evidence type="ECO:0000313" key="4">
    <source>
        <dbReference type="EMBL" id="KAJ5486733.1"/>
    </source>
</evidence>
<dbReference type="InterPro" id="IPR012338">
    <property type="entry name" value="Beta-lactam/transpept-like"/>
</dbReference>
<name>A0A9X0BVY3_9EURO</name>
<reference evidence="4" key="2">
    <citation type="journal article" date="2023" name="IMA Fungus">
        <title>Comparative genomic study of the Penicillium genus elucidates a diverse pangenome and 15 lateral gene transfer events.</title>
        <authorList>
            <person name="Petersen C."/>
            <person name="Sorensen T."/>
            <person name="Nielsen M.R."/>
            <person name="Sondergaard T.E."/>
            <person name="Sorensen J.L."/>
            <person name="Fitzpatrick D.A."/>
            <person name="Frisvad J.C."/>
            <person name="Nielsen K.L."/>
        </authorList>
    </citation>
    <scope>NUCLEOTIDE SEQUENCE</scope>
    <source>
        <strain evidence="4">IBT 17660</strain>
    </source>
</reference>
<dbReference type="Pfam" id="PF00067">
    <property type="entry name" value="p450"/>
    <property type="match status" value="1"/>
</dbReference>
<evidence type="ECO:0000313" key="5">
    <source>
        <dbReference type="Proteomes" id="UP001147760"/>
    </source>
</evidence>
<dbReference type="SUPFAM" id="SSF48264">
    <property type="entry name" value="Cytochrome P450"/>
    <property type="match status" value="1"/>
</dbReference>
<dbReference type="InterPro" id="IPR001466">
    <property type="entry name" value="Beta-lactam-related"/>
</dbReference>
<dbReference type="GO" id="GO:0016787">
    <property type="term" value="F:hydrolase activity"/>
    <property type="evidence" value="ECO:0007669"/>
    <property type="project" value="UniProtKB-KW"/>
</dbReference>
<dbReference type="PANTHER" id="PTHR43283">
    <property type="entry name" value="BETA-LACTAMASE-RELATED"/>
    <property type="match status" value="1"/>
</dbReference>
<dbReference type="GO" id="GO:0043386">
    <property type="term" value="P:mycotoxin biosynthetic process"/>
    <property type="evidence" value="ECO:0007669"/>
    <property type="project" value="UniProtKB-ARBA"/>
</dbReference>
<proteinExistence type="inferred from homology"/>
<dbReference type="PANTHER" id="PTHR43283:SF17">
    <property type="entry name" value="(LOVD), PUTATIVE (AFU_ORTHOLOGUE AFUA_5G00920)-RELATED"/>
    <property type="match status" value="1"/>
</dbReference>
<dbReference type="OrthoDB" id="6692864at2759"/>